<reference evidence="5" key="1">
    <citation type="submission" date="2023-10" db="EMBL/GenBank/DDBJ databases">
        <authorList>
            <person name="Chen Y."/>
            <person name="Shah S."/>
            <person name="Dougan E. K."/>
            <person name="Thang M."/>
            <person name="Chan C."/>
        </authorList>
    </citation>
    <scope>NUCLEOTIDE SEQUENCE [LARGE SCALE GENOMIC DNA]</scope>
</reference>
<dbReference type="InterPro" id="IPR018247">
    <property type="entry name" value="EF_Hand_1_Ca_BS"/>
</dbReference>
<keyword evidence="6" id="KW-1185">Reference proteome</keyword>
<dbReference type="SUPFAM" id="SSF47473">
    <property type="entry name" value="EF-hand"/>
    <property type="match status" value="1"/>
</dbReference>
<keyword evidence="2" id="KW-0175">Coiled coil</keyword>
<proteinExistence type="predicted"/>
<feature type="region of interest" description="Disordered" evidence="3">
    <location>
        <begin position="693"/>
        <end position="723"/>
    </location>
</feature>
<feature type="compositionally biased region" description="Low complexity" evidence="3">
    <location>
        <begin position="153"/>
        <end position="162"/>
    </location>
</feature>
<evidence type="ECO:0000256" key="1">
    <source>
        <dbReference type="ARBA" id="ARBA00022837"/>
    </source>
</evidence>
<feature type="coiled-coil region" evidence="2">
    <location>
        <begin position="1110"/>
        <end position="1137"/>
    </location>
</feature>
<accession>A0ABN9TFA5</accession>
<dbReference type="Gene3D" id="1.10.238.10">
    <property type="entry name" value="EF-hand"/>
    <property type="match status" value="1"/>
</dbReference>
<dbReference type="InterPro" id="IPR011992">
    <property type="entry name" value="EF-hand-dom_pair"/>
</dbReference>
<dbReference type="Proteomes" id="UP001189429">
    <property type="component" value="Unassembled WGS sequence"/>
</dbReference>
<dbReference type="PROSITE" id="PS50222">
    <property type="entry name" value="EF_HAND_2"/>
    <property type="match status" value="1"/>
</dbReference>
<dbReference type="InterPro" id="IPR002048">
    <property type="entry name" value="EF_hand_dom"/>
</dbReference>
<feature type="coiled-coil region" evidence="2">
    <location>
        <begin position="792"/>
        <end position="819"/>
    </location>
</feature>
<evidence type="ECO:0000256" key="3">
    <source>
        <dbReference type="SAM" id="MobiDB-lite"/>
    </source>
</evidence>
<protein>
    <recommendedName>
        <fullName evidence="4">EF-hand domain-containing protein</fullName>
    </recommendedName>
</protein>
<comment type="caution">
    <text evidence="5">The sequence shown here is derived from an EMBL/GenBank/DDBJ whole genome shotgun (WGS) entry which is preliminary data.</text>
</comment>
<dbReference type="CDD" id="cd00051">
    <property type="entry name" value="EFh"/>
    <property type="match status" value="1"/>
</dbReference>
<feature type="domain" description="EF-hand" evidence="4">
    <location>
        <begin position="625"/>
        <end position="660"/>
    </location>
</feature>
<dbReference type="PROSITE" id="PS00018">
    <property type="entry name" value="EF_HAND_1"/>
    <property type="match status" value="1"/>
</dbReference>
<dbReference type="EMBL" id="CAUYUJ010014645">
    <property type="protein sequence ID" value="CAK0844218.1"/>
    <property type="molecule type" value="Genomic_DNA"/>
</dbReference>
<name>A0ABN9TFA5_9DINO</name>
<evidence type="ECO:0000256" key="2">
    <source>
        <dbReference type="SAM" id="Coils"/>
    </source>
</evidence>
<sequence>MVGIIWRPQRTCAVQSVLEPRKLPKVVYDKAKAAMCELSAVIKQKIRLAGRVATLTESIAALRARRAPSGVAPFYASSSSKDWGAAAGAAETERAFAEAAAERLCADTARQAAANAETDIRLCIQAVKYARGLLAKNKGNAKQAMADSRNSRAQPEGAAQAPEPEGAIIVNASTENDRILIDALANGIATVMGDKSAGSRIGRTTPTTDFELMDLHVSSDQRVRADEASKQAEPQFRESVRDVILAMLSNQSVTYDAESDGVKKVNVGSGQGRDVSGDIADAASSAVGEPNFPFKPGSAAGQDIVFRCSCGWQRRTDWMGADNGAVPGGHYADWRRKYCKGTWVPKKGVGYFSFGTYQGLLVLRPVAVAVRAVGHVLCRFASGSRHRPPGIVAARIEGRAGRTLRDPPKFRWTPAHRSLEELVGTGPQELRDWLGNGWADYFARCGAASHALAGSVAEAVTAALKQHRKVLQFVPWAVLQVVVREQWGCDVEVSGPPCEQVLAYCASLGRCDGLSPNESTRRNQQDAIRRDEKGWLLVQPRGAMIDHVVIRCRSVFGWWHGVFFGGDAFSVGGKLVCVHDLEGGFFQLLSFYTASFSYGTVPWVGGARGSGASAEFDRIDADGDGVITRSEFVFDRLDRNHDGVISRAEFEAAVSSGQLAGSLADSREAAASSFGPATPSLAHTLQADRVAGPPFAEPLARPGSSHRLAAAPAGGPGAASGTPELVSRSQAEMTSRVGAATVHKLVGTTKNLLQGLEEALLLRAGFLAGAFHAWRCGSALRRASREAERRFQQHLARSQEEWSAQLEELRRKADADRQRGGTAAAQAIRLGIASRFFAGGARVMKKETWRTWRVYCRLEARKRTAVQNAELVFLQSSARGTLHVVLSTWQKEVSRQQLQRQAHRGQKELDEAKRMMQRQLGSQANQGVALVMKKFLGSSRTGALMSAWRAWQQAVAVAKAAAAKSRSACQVLHTLLNGNRHATLRAYFVNWRSEQAFSAVERAERVQLQAAQAEHEARLESVQVERQLQRAAAHKRVEQIIRKWVFGDRQGLLVWSVQEWCKVVESGRAAKRLKEVTCLTMVWALEGDRRGLLRGVVLSWRHEAQREAEASRRLREVEELQARMDSERRRREKELEASREEAARRMVKSEAVLKHMLERLFRGDMKATRSSAFREWRKMSAKSRMKVAEGFAVP</sequence>
<keyword evidence="1" id="KW-0106">Calcium</keyword>
<evidence type="ECO:0000313" key="6">
    <source>
        <dbReference type="Proteomes" id="UP001189429"/>
    </source>
</evidence>
<evidence type="ECO:0000313" key="5">
    <source>
        <dbReference type="EMBL" id="CAK0844218.1"/>
    </source>
</evidence>
<dbReference type="Pfam" id="PF13202">
    <property type="entry name" value="EF-hand_5"/>
    <property type="match status" value="2"/>
</dbReference>
<gene>
    <name evidence="5" type="ORF">PCOR1329_LOCUS38359</name>
</gene>
<evidence type="ECO:0000259" key="4">
    <source>
        <dbReference type="PROSITE" id="PS50222"/>
    </source>
</evidence>
<organism evidence="5 6">
    <name type="scientific">Prorocentrum cordatum</name>
    <dbReference type="NCBI Taxonomy" id="2364126"/>
    <lineage>
        <taxon>Eukaryota</taxon>
        <taxon>Sar</taxon>
        <taxon>Alveolata</taxon>
        <taxon>Dinophyceae</taxon>
        <taxon>Prorocentrales</taxon>
        <taxon>Prorocentraceae</taxon>
        <taxon>Prorocentrum</taxon>
    </lineage>
</organism>
<feature type="region of interest" description="Disordered" evidence="3">
    <location>
        <begin position="141"/>
        <end position="162"/>
    </location>
</feature>